<name>A0A0L8FN19_OCTBM</name>
<sequence length="54" mass="6557">MNTVDNMFLNMYYVSERNKDRLLLELHKHYMFELIYCDIDLLLVLCDNLAKRTA</sequence>
<gene>
    <name evidence="1" type="ORF">OCBIM_22013557mg</name>
</gene>
<protein>
    <submittedName>
        <fullName evidence="1">Uncharacterized protein</fullName>
    </submittedName>
</protein>
<reference evidence="1" key="1">
    <citation type="submission" date="2015-07" db="EMBL/GenBank/DDBJ databases">
        <title>MeaNS - Measles Nucleotide Surveillance Program.</title>
        <authorList>
            <person name="Tran T."/>
            <person name="Druce J."/>
        </authorList>
    </citation>
    <scope>NUCLEOTIDE SEQUENCE</scope>
    <source>
        <strain evidence="1">UCB-OBI-ISO-001</strain>
        <tissue evidence="1">Gonad</tissue>
    </source>
</reference>
<proteinExistence type="predicted"/>
<dbReference type="EMBL" id="KQ428572">
    <property type="protein sequence ID" value="KOF66079.1"/>
    <property type="molecule type" value="Genomic_DNA"/>
</dbReference>
<accession>A0A0L8FN19</accession>
<organism evidence="1">
    <name type="scientific">Octopus bimaculoides</name>
    <name type="common">California two-spotted octopus</name>
    <dbReference type="NCBI Taxonomy" id="37653"/>
    <lineage>
        <taxon>Eukaryota</taxon>
        <taxon>Metazoa</taxon>
        <taxon>Spiralia</taxon>
        <taxon>Lophotrochozoa</taxon>
        <taxon>Mollusca</taxon>
        <taxon>Cephalopoda</taxon>
        <taxon>Coleoidea</taxon>
        <taxon>Octopodiformes</taxon>
        <taxon>Octopoda</taxon>
        <taxon>Incirrata</taxon>
        <taxon>Octopodidae</taxon>
        <taxon>Octopus</taxon>
    </lineage>
</organism>
<dbReference type="AlphaFoldDB" id="A0A0L8FN19"/>
<evidence type="ECO:0000313" key="1">
    <source>
        <dbReference type="EMBL" id="KOF66079.1"/>
    </source>
</evidence>